<dbReference type="AlphaFoldDB" id="A0A0F9R9G0"/>
<dbReference type="EMBL" id="LAZR01001353">
    <property type="protein sequence ID" value="KKN46017.1"/>
    <property type="molecule type" value="Genomic_DNA"/>
</dbReference>
<gene>
    <name evidence="1" type="ORF">LCGC14_0677110</name>
</gene>
<accession>A0A0F9R9G0</accession>
<proteinExistence type="predicted"/>
<sequence>MSDYLCYYQLHVADKTYFLHCLVEADSVDEAMDKMPETQHHDSHTIQKKGCEGVFDIDKHRKFLKEIGGGIKIE</sequence>
<protein>
    <submittedName>
        <fullName evidence="1">Uncharacterized protein</fullName>
    </submittedName>
</protein>
<evidence type="ECO:0000313" key="1">
    <source>
        <dbReference type="EMBL" id="KKN46017.1"/>
    </source>
</evidence>
<comment type="caution">
    <text evidence="1">The sequence shown here is derived from an EMBL/GenBank/DDBJ whole genome shotgun (WGS) entry which is preliminary data.</text>
</comment>
<organism evidence="1">
    <name type="scientific">marine sediment metagenome</name>
    <dbReference type="NCBI Taxonomy" id="412755"/>
    <lineage>
        <taxon>unclassified sequences</taxon>
        <taxon>metagenomes</taxon>
        <taxon>ecological metagenomes</taxon>
    </lineage>
</organism>
<reference evidence="1" key="1">
    <citation type="journal article" date="2015" name="Nature">
        <title>Complex archaea that bridge the gap between prokaryotes and eukaryotes.</title>
        <authorList>
            <person name="Spang A."/>
            <person name="Saw J.H."/>
            <person name="Jorgensen S.L."/>
            <person name="Zaremba-Niedzwiedzka K."/>
            <person name="Martijn J."/>
            <person name="Lind A.E."/>
            <person name="van Eijk R."/>
            <person name="Schleper C."/>
            <person name="Guy L."/>
            <person name="Ettema T.J."/>
        </authorList>
    </citation>
    <scope>NUCLEOTIDE SEQUENCE</scope>
</reference>
<name>A0A0F9R9G0_9ZZZZ</name>